<feature type="non-terminal residue" evidence="7">
    <location>
        <position position="239"/>
    </location>
</feature>
<keyword evidence="5" id="KW-0472">Membrane</keyword>
<evidence type="ECO:0000313" key="7">
    <source>
        <dbReference type="EMBL" id="MED6159278.1"/>
    </source>
</evidence>
<evidence type="ECO:0000256" key="3">
    <source>
        <dbReference type="ARBA" id="ARBA00022729"/>
    </source>
</evidence>
<dbReference type="EMBL" id="JASCZI010121051">
    <property type="protein sequence ID" value="MED6159278.1"/>
    <property type="molecule type" value="Genomic_DNA"/>
</dbReference>
<organism evidence="7 8">
    <name type="scientific">Stylosanthes scabra</name>
    <dbReference type="NCBI Taxonomy" id="79078"/>
    <lineage>
        <taxon>Eukaryota</taxon>
        <taxon>Viridiplantae</taxon>
        <taxon>Streptophyta</taxon>
        <taxon>Embryophyta</taxon>
        <taxon>Tracheophyta</taxon>
        <taxon>Spermatophyta</taxon>
        <taxon>Magnoliopsida</taxon>
        <taxon>eudicotyledons</taxon>
        <taxon>Gunneridae</taxon>
        <taxon>Pentapetalae</taxon>
        <taxon>rosids</taxon>
        <taxon>fabids</taxon>
        <taxon>Fabales</taxon>
        <taxon>Fabaceae</taxon>
        <taxon>Papilionoideae</taxon>
        <taxon>50 kb inversion clade</taxon>
        <taxon>dalbergioids sensu lato</taxon>
        <taxon>Dalbergieae</taxon>
        <taxon>Pterocarpus clade</taxon>
        <taxon>Stylosanthes</taxon>
    </lineage>
</organism>
<evidence type="ECO:0000256" key="2">
    <source>
        <dbReference type="ARBA" id="ARBA00022692"/>
    </source>
</evidence>
<keyword evidence="2" id="KW-0812">Transmembrane</keyword>
<evidence type="ECO:0000259" key="6">
    <source>
        <dbReference type="Pfam" id="PF12819"/>
    </source>
</evidence>
<dbReference type="PROSITE" id="PS51450">
    <property type="entry name" value="LRR"/>
    <property type="match status" value="1"/>
</dbReference>
<dbReference type="SUPFAM" id="SSF52058">
    <property type="entry name" value="L domain-like"/>
    <property type="match status" value="1"/>
</dbReference>
<name>A0ABU6UGT8_9FABA</name>
<dbReference type="PANTHER" id="PTHR45631:SF202">
    <property type="entry name" value="SENESCENCE-INDUCED RECEPTOR-LIKE SERINE_THREONINE-PROTEIN KINASE"/>
    <property type="match status" value="1"/>
</dbReference>
<keyword evidence="3" id="KW-0732">Signal</keyword>
<evidence type="ECO:0000313" key="8">
    <source>
        <dbReference type="Proteomes" id="UP001341840"/>
    </source>
</evidence>
<proteinExistence type="predicted"/>
<dbReference type="Pfam" id="PF13855">
    <property type="entry name" value="LRR_8"/>
    <property type="match status" value="1"/>
</dbReference>
<keyword evidence="4" id="KW-1133">Transmembrane helix</keyword>
<dbReference type="Proteomes" id="UP001341840">
    <property type="component" value="Unassembled WGS sequence"/>
</dbReference>
<dbReference type="PRINTS" id="PR00019">
    <property type="entry name" value="LEURICHRPT"/>
</dbReference>
<keyword evidence="8" id="KW-1185">Reference proteome</keyword>
<reference evidence="7 8" key="1">
    <citation type="journal article" date="2023" name="Plants (Basel)">
        <title>Bridging the Gap: Combining Genomics and Transcriptomics Approaches to Understand Stylosanthes scabra, an Orphan Legume from the Brazilian Caatinga.</title>
        <authorList>
            <person name="Ferreira-Neto J.R.C."/>
            <person name="da Silva M.D."/>
            <person name="Binneck E."/>
            <person name="de Melo N.F."/>
            <person name="da Silva R.H."/>
            <person name="de Melo A.L.T.M."/>
            <person name="Pandolfi V."/>
            <person name="Bustamante F.O."/>
            <person name="Brasileiro-Vidal A.C."/>
            <person name="Benko-Iseppon A.M."/>
        </authorList>
    </citation>
    <scope>NUCLEOTIDE SEQUENCE [LARGE SCALE GENOMIC DNA]</scope>
    <source>
        <tissue evidence="7">Leaves</tissue>
    </source>
</reference>
<accession>A0ABU6UGT8</accession>
<evidence type="ECO:0000256" key="4">
    <source>
        <dbReference type="ARBA" id="ARBA00022989"/>
    </source>
</evidence>
<feature type="domain" description="Malectin-like" evidence="6">
    <location>
        <begin position="1"/>
        <end position="105"/>
    </location>
</feature>
<comment type="caution">
    <text evidence="7">The sequence shown here is derived from an EMBL/GenBank/DDBJ whole genome shotgun (WGS) entry which is preliminary data.</text>
</comment>
<protein>
    <recommendedName>
        <fullName evidence="6">Malectin-like domain-containing protein</fullName>
    </recommendedName>
</protein>
<comment type="subcellular location">
    <subcellularLocation>
        <location evidence="1">Membrane</location>
        <topology evidence="1">Single-pass membrane protein</topology>
    </subcellularLocation>
</comment>
<evidence type="ECO:0000256" key="1">
    <source>
        <dbReference type="ARBA" id="ARBA00004167"/>
    </source>
</evidence>
<dbReference type="Gene3D" id="3.80.10.10">
    <property type="entry name" value="Ribonuclease Inhibitor"/>
    <property type="match status" value="1"/>
</dbReference>
<dbReference type="PANTHER" id="PTHR45631">
    <property type="entry name" value="OS07G0107800 PROTEIN-RELATED"/>
    <property type="match status" value="1"/>
</dbReference>
<dbReference type="InterPro" id="IPR024788">
    <property type="entry name" value="Malectin-like_Carb-bd_dom"/>
</dbReference>
<dbReference type="InterPro" id="IPR032675">
    <property type="entry name" value="LRR_dom_sf"/>
</dbReference>
<evidence type="ECO:0000256" key="5">
    <source>
        <dbReference type="ARBA" id="ARBA00023136"/>
    </source>
</evidence>
<dbReference type="Pfam" id="PF12819">
    <property type="entry name" value="Malectin_like"/>
    <property type="match status" value="1"/>
</dbReference>
<dbReference type="InterPro" id="IPR001611">
    <property type="entry name" value="Leu-rich_rpt"/>
</dbReference>
<sequence length="239" mass="26705">MSTAATPINSSASLDIVWNADTVTDNFYCYLHFNEIQELKANETRSIDIILNGNRIYGPFTPQYRFTTTVYISSPYNGFKTYQFSFLRTNVSSLPPIINAIEVYVVKDLSKLETQKDDVDAITNIKVAYKVTRNWLGDPCGPETYKWDGVDCSSDGVATPRITLLDLSSSGLTGHIVADIFKLTMLKTLDLSNNNLVGDVPYFLTQLQSLQNLNLANNNLSGSIPNELLQRQRDGRLSL</sequence>
<gene>
    <name evidence="7" type="ORF">PIB30_040822</name>
</gene>